<dbReference type="PANTHER" id="PTHR22946">
    <property type="entry name" value="DIENELACTONE HYDROLASE DOMAIN-CONTAINING PROTEIN-RELATED"/>
    <property type="match status" value="1"/>
</dbReference>
<dbReference type="Pfam" id="PF06500">
    <property type="entry name" value="FrsA-like"/>
    <property type="match status" value="1"/>
</dbReference>
<protein>
    <recommendedName>
        <fullName evidence="4">Peptidase S9 prolyl oligopeptidase catalytic domain-containing protein</fullName>
    </recommendedName>
</protein>
<reference evidence="2 3" key="2">
    <citation type="journal article" date="2016" name="Genome Announc.">
        <title>Genome Sequence of a Gram-Positive Diazotroph, Paenibacillus durus Type Strain ATCC 35681.</title>
        <authorList>
            <person name="Halim M.A."/>
            <person name="Rahman A.Y."/>
            <person name="Sim K.S."/>
            <person name="Yam H.C."/>
            <person name="Rahim A.A."/>
            <person name="Ghazali A.H."/>
            <person name="Najimudin N."/>
        </authorList>
    </citation>
    <scope>NUCLEOTIDE SEQUENCE [LARGE SCALE GENOMIC DNA]</scope>
    <source>
        <strain evidence="2 3">ATCC 35681</strain>
    </source>
</reference>
<dbReference type="InterPro" id="IPR050261">
    <property type="entry name" value="FrsA_esterase"/>
</dbReference>
<dbReference type="Gene3D" id="1.20.1440.110">
    <property type="entry name" value="acylaminoacyl peptidase"/>
    <property type="match status" value="1"/>
</dbReference>
<organism evidence="2 3">
    <name type="scientific">Paenibacillus durus ATCC 35681</name>
    <dbReference type="NCBI Taxonomy" id="1333534"/>
    <lineage>
        <taxon>Bacteria</taxon>
        <taxon>Bacillati</taxon>
        <taxon>Bacillota</taxon>
        <taxon>Bacilli</taxon>
        <taxon>Bacillales</taxon>
        <taxon>Paenibacillaceae</taxon>
        <taxon>Paenibacillus</taxon>
    </lineage>
</organism>
<gene>
    <name evidence="2" type="ORF">VK70_06445</name>
</gene>
<sequence length="355" mass="39911">MNPDKQEMNAIVRTVPIDRAIPNGLDVNDFVVLMREYEKGGDYADICDSLGDRSRASADHAMRQGHLMTATTFYLNAVAAYRVGQYTIIPDTDKKLGMYRKLIDCYSEAAKLYTPEIERIEVPYKNSKMAGWLRMPQNTAGKVPVVISIGGADGWREEHHNYSSYYAERGLAYLMIDGPGQGETRLFNKMYMELNNEEALNEIVEYVSIDNRFGKIGMVGYSFGGYLVARTAGISKKLDACVINGGSYFPKEIIKFIPHFSKVFSALSNKKGTELEKFIDNMTMEGHASNITCSLLVNHGIPDPLFSAEGVEKIYNEARSTDKTLKLWKDGNHCVTNHASETITMFADFFMDRLK</sequence>
<evidence type="ECO:0000256" key="1">
    <source>
        <dbReference type="ARBA" id="ARBA00022801"/>
    </source>
</evidence>
<dbReference type="SUPFAM" id="SSF53474">
    <property type="entry name" value="alpha/beta-Hydrolases"/>
    <property type="match status" value="1"/>
</dbReference>
<dbReference type="PANTHER" id="PTHR22946:SF12">
    <property type="entry name" value="CONIDIAL PIGMENT BIOSYNTHESIS PROTEIN AYG1 (AFU_ORTHOLOGUE AFUA_2G17550)"/>
    <property type="match status" value="1"/>
</dbReference>
<dbReference type="InterPro" id="IPR029058">
    <property type="entry name" value="AB_hydrolase_fold"/>
</dbReference>
<proteinExistence type="predicted"/>
<dbReference type="EMBL" id="CP011114">
    <property type="protein sequence ID" value="AKG34254.1"/>
    <property type="molecule type" value="Genomic_DNA"/>
</dbReference>
<name>A0A0F7F945_PAEDU</name>
<reference evidence="2 3" key="1">
    <citation type="submission" date="2015-03" db="EMBL/GenBank/DDBJ databases">
        <authorList>
            <person name="Abdul Halim M."/>
        </authorList>
    </citation>
    <scope>NUCLEOTIDE SEQUENCE [LARGE SCALE GENOMIC DNA]</scope>
    <source>
        <strain evidence="2 3">ATCC 35681</strain>
    </source>
</reference>
<dbReference type="InterPro" id="IPR010520">
    <property type="entry name" value="FrsA-like"/>
</dbReference>
<evidence type="ECO:0000313" key="2">
    <source>
        <dbReference type="EMBL" id="AKG34254.1"/>
    </source>
</evidence>
<dbReference type="Proteomes" id="UP000034189">
    <property type="component" value="Chromosome"/>
</dbReference>
<dbReference type="HOGENOM" id="CLU_034451_4_0_9"/>
<evidence type="ECO:0008006" key="4">
    <source>
        <dbReference type="Google" id="ProtNLM"/>
    </source>
</evidence>
<dbReference type="AlphaFoldDB" id="A0A0F7F945"/>
<keyword evidence="1" id="KW-0378">Hydrolase</keyword>
<evidence type="ECO:0000313" key="3">
    <source>
        <dbReference type="Proteomes" id="UP000034189"/>
    </source>
</evidence>
<dbReference type="PATRIC" id="fig|1333534.5.peg.1411"/>
<dbReference type="Gene3D" id="3.40.50.1820">
    <property type="entry name" value="alpha/beta hydrolase"/>
    <property type="match status" value="1"/>
</dbReference>
<dbReference type="GO" id="GO:0016787">
    <property type="term" value="F:hydrolase activity"/>
    <property type="evidence" value="ECO:0007669"/>
    <property type="project" value="UniProtKB-KW"/>
</dbReference>
<accession>A0A0F7F945</accession>